<sequence length="445" mass="48848">MSWLQILLLLVAAYALIAFYIRDRGLFRDHVMFFGPILAIKTERVGFFDWFRKFKTVLRAYATLGVVMVVVVSAFMTLALVLAVPQYLVHTPEPTGIYDPRNILAIPGVNQAIPITAAVIIGLLLTIVVHEFGHAILARVEDMRVRSMGLLIAVVPIGAFVEPDEEDVDAAKGMPKIRMFGAGITNNIVIGLLCFVVMFLLVGMATPLSVPLVQGVYQDFPAAEAGIPGYSVITGVNGVPVTSQEEISAIMDGTRPGETITLTAAEDGVESTYTLTLSEWPETLADDRDSGFMGVYYYNAPAVKEHIGNIADLGPLAPLYLTIAPIDAFIQGNTQQLAILLADTPEQIAWEEPFPFFWGTVHLFFWTGWFNLLVGMFNAIPIVPLDGGYMMKEGVERFFERRGWSRYAQRVVASISGFVTVMLILLITMPMIVAAVRFVLTIGSC</sequence>
<dbReference type="InterPro" id="IPR008915">
    <property type="entry name" value="Peptidase_M50"/>
</dbReference>
<dbReference type="GO" id="GO:0031293">
    <property type="term" value="P:membrane protein intracellular domain proteolysis"/>
    <property type="evidence" value="ECO:0007669"/>
    <property type="project" value="TreeGrafter"/>
</dbReference>
<dbReference type="InterPro" id="IPR036034">
    <property type="entry name" value="PDZ_sf"/>
</dbReference>
<dbReference type="GO" id="GO:0016020">
    <property type="term" value="C:membrane"/>
    <property type="evidence" value="ECO:0007669"/>
    <property type="project" value="InterPro"/>
</dbReference>
<dbReference type="EMBL" id="LGGD01000180">
    <property type="protein sequence ID" value="KUK61000.1"/>
    <property type="molecule type" value="Genomic_DNA"/>
</dbReference>
<dbReference type="GO" id="GO:0005737">
    <property type="term" value="C:cytoplasm"/>
    <property type="evidence" value="ECO:0007669"/>
    <property type="project" value="TreeGrafter"/>
</dbReference>
<accession>A0A124FS32</accession>
<keyword evidence="4 5" id="KW-0472">Membrane</keyword>
<comment type="caution">
    <text evidence="7">The sequence shown here is derived from an EMBL/GenBank/DDBJ whole genome shotgun (WGS) entry which is preliminary data.</text>
</comment>
<dbReference type="Gene3D" id="2.30.42.10">
    <property type="match status" value="1"/>
</dbReference>
<dbReference type="SUPFAM" id="SSF50156">
    <property type="entry name" value="PDZ domain-like"/>
    <property type="match status" value="1"/>
</dbReference>
<evidence type="ECO:0000256" key="2">
    <source>
        <dbReference type="ARBA" id="ARBA00022692"/>
    </source>
</evidence>
<dbReference type="Proteomes" id="UP000054323">
    <property type="component" value="Unassembled WGS sequence"/>
</dbReference>
<feature type="transmembrane region" description="Helical" evidence="5">
    <location>
        <begin position="184"/>
        <end position="205"/>
    </location>
</feature>
<dbReference type="InterPro" id="IPR001193">
    <property type="entry name" value="MBTPS2"/>
</dbReference>
<dbReference type="GO" id="GO:0012505">
    <property type="term" value="C:endomembrane system"/>
    <property type="evidence" value="ECO:0007669"/>
    <property type="project" value="UniProtKB-SubCell"/>
</dbReference>
<feature type="transmembrane region" description="Helical" evidence="5">
    <location>
        <begin position="60"/>
        <end position="84"/>
    </location>
</feature>
<keyword evidence="2 5" id="KW-0812">Transmembrane</keyword>
<dbReference type="CDD" id="cd05709">
    <property type="entry name" value="S2P-M50"/>
    <property type="match status" value="1"/>
</dbReference>
<feature type="transmembrane region" description="Helical" evidence="5">
    <location>
        <begin position="411"/>
        <end position="440"/>
    </location>
</feature>
<dbReference type="GO" id="GO:0004222">
    <property type="term" value="F:metalloendopeptidase activity"/>
    <property type="evidence" value="ECO:0007669"/>
    <property type="project" value="InterPro"/>
</dbReference>
<name>A0A124FS32_9EURY</name>
<evidence type="ECO:0000313" key="8">
    <source>
        <dbReference type="Proteomes" id="UP000054323"/>
    </source>
</evidence>
<evidence type="ECO:0000256" key="3">
    <source>
        <dbReference type="ARBA" id="ARBA00022989"/>
    </source>
</evidence>
<dbReference type="AlphaFoldDB" id="A0A124FS32"/>
<evidence type="ECO:0000313" key="7">
    <source>
        <dbReference type="EMBL" id="KUK61000.1"/>
    </source>
</evidence>
<evidence type="ECO:0000256" key="5">
    <source>
        <dbReference type="SAM" id="Phobius"/>
    </source>
</evidence>
<evidence type="ECO:0000259" key="6">
    <source>
        <dbReference type="Pfam" id="PF02163"/>
    </source>
</evidence>
<organism evidence="7 8">
    <name type="scientific">Methanoculleus marisnigri</name>
    <dbReference type="NCBI Taxonomy" id="2198"/>
    <lineage>
        <taxon>Archaea</taxon>
        <taxon>Methanobacteriati</taxon>
        <taxon>Methanobacteriota</taxon>
        <taxon>Stenosarchaea group</taxon>
        <taxon>Methanomicrobia</taxon>
        <taxon>Methanomicrobiales</taxon>
        <taxon>Methanomicrobiaceae</taxon>
        <taxon>Methanoculleus</taxon>
    </lineage>
</organism>
<feature type="transmembrane region" description="Helical" evidence="5">
    <location>
        <begin position="6"/>
        <end position="22"/>
    </location>
</feature>
<protein>
    <submittedName>
        <fullName evidence="7">Peptidase M50</fullName>
    </submittedName>
</protein>
<evidence type="ECO:0000256" key="1">
    <source>
        <dbReference type="ARBA" id="ARBA00004127"/>
    </source>
</evidence>
<feature type="domain" description="Peptidase M50" evidence="6">
    <location>
        <begin position="119"/>
        <end position="422"/>
    </location>
</feature>
<feature type="transmembrane region" description="Helical" evidence="5">
    <location>
        <begin position="112"/>
        <end position="138"/>
    </location>
</feature>
<gene>
    <name evidence="7" type="ORF">XD82_1371</name>
</gene>
<dbReference type="PATRIC" id="fig|2198.4.peg.1752"/>
<reference evidence="8" key="1">
    <citation type="journal article" date="2015" name="MBio">
        <title>Genome-Resolved Metagenomic Analysis Reveals Roles for Candidate Phyla and Other Microbial Community Members in Biogeochemical Transformations in Oil Reservoirs.</title>
        <authorList>
            <person name="Hu P."/>
            <person name="Tom L."/>
            <person name="Singh A."/>
            <person name="Thomas B.C."/>
            <person name="Baker B.J."/>
            <person name="Piceno Y.M."/>
            <person name="Andersen G.L."/>
            <person name="Banfield J.F."/>
        </authorList>
    </citation>
    <scope>NUCLEOTIDE SEQUENCE [LARGE SCALE GENOMIC DNA]</scope>
</reference>
<feature type="transmembrane region" description="Helical" evidence="5">
    <location>
        <begin position="363"/>
        <end position="383"/>
    </location>
</feature>
<proteinExistence type="predicted"/>
<keyword evidence="3 5" id="KW-1133">Transmembrane helix</keyword>
<dbReference type="PANTHER" id="PTHR13325">
    <property type="entry name" value="PROTEASE M50 MEMBRANE-BOUND TRANSCRIPTION FACTOR SITE 2 PROTEASE"/>
    <property type="match status" value="1"/>
</dbReference>
<evidence type="ECO:0000256" key="4">
    <source>
        <dbReference type="ARBA" id="ARBA00023136"/>
    </source>
</evidence>
<dbReference type="PANTHER" id="PTHR13325:SF3">
    <property type="entry name" value="MEMBRANE-BOUND TRANSCRIPTION FACTOR SITE-2 PROTEASE"/>
    <property type="match status" value="1"/>
</dbReference>
<dbReference type="Pfam" id="PF02163">
    <property type="entry name" value="Peptidase_M50"/>
    <property type="match status" value="1"/>
</dbReference>
<dbReference type="PRINTS" id="PR01000">
    <property type="entry name" value="SREBPS2PTASE"/>
</dbReference>
<comment type="subcellular location">
    <subcellularLocation>
        <location evidence="1">Endomembrane system</location>
        <topology evidence="1">Multi-pass membrane protein</topology>
    </subcellularLocation>
</comment>